<organism evidence="4 5">
    <name type="scientific">Pedobacter nutrimenti</name>
    <dbReference type="NCBI Taxonomy" id="1241337"/>
    <lineage>
        <taxon>Bacteria</taxon>
        <taxon>Pseudomonadati</taxon>
        <taxon>Bacteroidota</taxon>
        <taxon>Sphingobacteriia</taxon>
        <taxon>Sphingobacteriales</taxon>
        <taxon>Sphingobacteriaceae</taxon>
        <taxon>Pedobacter</taxon>
    </lineage>
</organism>
<keyword evidence="1" id="KW-0812">Transmembrane</keyword>
<feature type="domain" description="FecR protein" evidence="2">
    <location>
        <begin position="174"/>
        <end position="269"/>
    </location>
</feature>
<dbReference type="PANTHER" id="PTHR30273">
    <property type="entry name" value="PERIPLASMIC SIGNAL SENSOR AND SIGMA FACTOR ACTIVATOR FECR-RELATED"/>
    <property type="match status" value="1"/>
</dbReference>
<protein>
    <submittedName>
        <fullName evidence="4">FecR family protein</fullName>
    </submittedName>
</protein>
<dbReference type="InterPro" id="IPR012373">
    <property type="entry name" value="Ferrdict_sens_TM"/>
</dbReference>
<dbReference type="InterPro" id="IPR032508">
    <property type="entry name" value="FecR_C"/>
</dbReference>
<accession>A0A318UEI3</accession>
<dbReference type="Proteomes" id="UP000248198">
    <property type="component" value="Unassembled WGS sequence"/>
</dbReference>
<feature type="domain" description="Protein FecR C-terminal" evidence="3">
    <location>
        <begin position="315"/>
        <end position="382"/>
    </location>
</feature>
<evidence type="ECO:0000313" key="4">
    <source>
        <dbReference type="EMBL" id="PYF74782.1"/>
    </source>
</evidence>
<evidence type="ECO:0000259" key="3">
    <source>
        <dbReference type="Pfam" id="PF16344"/>
    </source>
</evidence>
<keyword evidence="5" id="KW-1185">Reference proteome</keyword>
<dbReference type="Pfam" id="PF16344">
    <property type="entry name" value="FecR_C"/>
    <property type="match status" value="1"/>
</dbReference>
<dbReference type="OrthoDB" id="1099963at2"/>
<dbReference type="Gene3D" id="3.55.50.30">
    <property type="match status" value="1"/>
</dbReference>
<dbReference type="PANTHER" id="PTHR30273:SF2">
    <property type="entry name" value="PROTEIN FECR"/>
    <property type="match status" value="1"/>
</dbReference>
<dbReference type="GO" id="GO:0016989">
    <property type="term" value="F:sigma factor antagonist activity"/>
    <property type="evidence" value="ECO:0007669"/>
    <property type="project" value="TreeGrafter"/>
</dbReference>
<dbReference type="Pfam" id="PF04773">
    <property type="entry name" value="FecR"/>
    <property type="match status" value="1"/>
</dbReference>
<dbReference type="FunFam" id="2.60.120.1440:FF:000001">
    <property type="entry name" value="Putative anti-sigma factor"/>
    <property type="match status" value="1"/>
</dbReference>
<gene>
    <name evidence="4" type="ORF">B0O44_103228</name>
</gene>
<reference evidence="4 5" key="1">
    <citation type="submission" date="2018-06" db="EMBL/GenBank/DDBJ databases">
        <title>Genomic Encyclopedia of Archaeal and Bacterial Type Strains, Phase II (KMG-II): from individual species to whole genera.</title>
        <authorList>
            <person name="Goeker M."/>
        </authorList>
    </citation>
    <scope>NUCLEOTIDE SEQUENCE [LARGE SCALE GENOMIC DNA]</scope>
    <source>
        <strain evidence="4 5">DSM 27372</strain>
    </source>
</reference>
<dbReference type="InterPro" id="IPR006860">
    <property type="entry name" value="FecR"/>
</dbReference>
<comment type="caution">
    <text evidence="4">The sequence shown here is derived from an EMBL/GenBank/DDBJ whole genome shotgun (WGS) entry which is preliminary data.</text>
</comment>
<evidence type="ECO:0000256" key="1">
    <source>
        <dbReference type="SAM" id="Phobius"/>
    </source>
</evidence>
<keyword evidence="1" id="KW-1133">Transmembrane helix</keyword>
<dbReference type="PIRSF" id="PIRSF018266">
    <property type="entry name" value="FecR"/>
    <property type="match status" value="1"/>
</dbReference>
<dbReference type="AlphaFoldDB" id="A0A318UEI3"/>
<dbReference type="Gene3D" id="2.60.120.1440">
    <property type="match status" value="1"/>
</dbReference>
<dbReference type="EMBL" id="QKLU01000003">
    <property type="protein sequence ID" value="PYF74782.1"/>
    <property type="molecule type" value="Genomic_DNA"/>
</dbReference>
<keyword evidence="1" id="KW-0472">Membrane</keyword>
<name>A0A318UEI3_9SPHI</name>
<proteinExistence type="predicted"/>
<dbReference type="RefSeq" id="WP_110829559.1">
    <property type="nucleotide sequence ID" value="NZ_QKLU01000003.1"/>
</dbReference>
<evidence type="ECO:0000313" key="5">
    <source>
        <dbReference type="Proteomes" id="UP000248198"/>
    </source>
</evidence>
<evidence type="ECO:0000259" key="2">
    <source>
        <dbReference type="Pfam" id="PF04773"/>
    </source>
</evidence>
<sequence>MGNKKSDKLLNKYLKGNATDEENALVESWFLEQTSDKSQTFDEPDYWQVKEKLWTKIQEKNAHTQPVKPLWPKIALCAAVILFTGVCIFLFNPKKPSSQISRSPAYANDIAPGSNQAILTLSNGSKISLSNAENGKLAEQAGISITKINGRLVYELKDMDVNPGPDQKNLTNIISTPKGGQYQIALPDGTKVWLNSASSLKFPPSFKKQQERRVELNGEAYFEVAKDKKSPFRVITKNQTVQVFGTHFNVNSYNDEENIKTTLLEGSVRVSVHSGHAQSEAQFLKPGQQSSLTSSGKIEIAPANIEQVMAWKNGYFHFEKDNLFTVMRQLERWYNVEVVYQGLNSDDEFVGDIPRSVHLSEALKILEYGGARFKIEGRKIIVTK</sequence>
<feature type="transmembrane region" description="Helical" evidence="1">
    <location>
        <begin position="70"/>
        <end position="91"/>
    </location>
</feature>